<gene>
    <name evidence="2" type="ORF">DFO68_10551</name>
</gene>
<dbReference type="GO" id="GO:0043683">
    <property type="term" value="P:type IV pilus assembly"/>
    <property type="evidence" value="ECO:0007669"/>
    <property type="project" value="InterPro"/>
</dbReference>
<dbReference type="Proteomes" id="UP000295150">
    <property type="component" value="Unassembled WGS sequence"/>
</dbReference>
<dbReference type="InterPro" id="IPR032092">
    <property type="entry name" value="PilW"/>
</dbReference>
<dbReference type="AlphaFoldDB" id="A0A4R6HQ37"/>
<reference evidence="2 3" key="1">
    <citation type="submission" date="2019-03" db="EMBL/GenBank/DDBJ databases">
        <title>Freshwater and sediment microbial communities from various areas in North America, analyzing microbe dynamics in response to fracking.</title>
        <authorList>
            <person name="Lamendella R."/>
        </authorList>
    </citation>
    <scope>NUCLEOTIDE SEQUENCE [LARGE SCALE GENOMIC DNA]</scope>
    <source>
        <strain evidence="2 3">1_TX</strain>
    </source>
</reference>
<evidence type="ECO:0000313" key="3">
    <source>
        <dbReference type="Proteomes" id="UP000295150"/>
    </source>
</evidence>
<keyword evidence="1" id="KW-1133">Transmembrane helix</keyword>
<proteinExistence type="predicted"/>
<sequence>MTMERASGLRRQAGVGLIELMIAMVIGLMVVGMVTSYYLSSRQSYQTTVVSSELNNAQRYVMQLVVRQLLQAGYSDAWMTLEEVFPSFGATNDAPGFAAGQIVVGQAGGATNSSELWLRYQAAGLAGQPIIDCTNKAVDKADGVARIRLYVKDNTLLCQSSINATPQPLLNGVEALQFSYLDGSGSFQDHESADWTSVRAVRVELLVSSETDTWDAATQQSFDSQEGTLTFNDRHMRAQLSRTVTLRNIMGRQ</sequence>
<organism evidence="2 3">
    <name type="scientific">Halomonas ventosae</name>
    <dbReference type="NCBI Taxonomy" id="229007"/>
    <lineage>
        <taxon>Bacteria</taxon>
        <taxon>Pseudomonadati</taxon>
        <taxon>Pseudomonadota</taxon>
        <taxon>Gammaproteobacteria</taxon>
        <taxon>Oceanospirillales</taxon>
        <taxon>Halomonadaceae</taxon>
        <taxon>Halomonas</taxon>
    </lineage>
</organism>
<evidence type="ECO:0000256" key="1">
    <source>
        <dbReference type="SAM" id="Phobius"/>
    </source>
</evidence>
<keyword evidence="3" id="KW-1185">Reference proteome</keyword>
<dbReference type="EMBL" id="SNWH01000005">
    <property type="protein sequence ID" value="TDO10526.1"/>
    <property type="molecule type" value="Genomic_DNA"/>
</dbReference>
<evidence type="ECO:0000313" key="2">
    <source>
        <dbReference type="EMBL" id="TDO10526.1"/>
    </source>
</evidence>
<dbReference type="Pfam" id="PF16074">
    <property type="entry name" value="PilW"/>
    <property type="match status" value="1"/>
</dbReference>
<comment type="caution">
    <text evidence="2">The sequence shown here is derived from an EMBL/GenBank/DDBJ whole genome shotgun (WGS) entry which is preliminary data.</text>
</comment>
<protein>
    <submittedName>
        <fullName evidence="2">Pilin/secretion family protein with methylation motif</fullName>
    </submittedName>
</protein>
<dbReference type="InterPro" id="IPR012902">
    <property type="entry name" value="N_methyl_site"/>
</dbReference>
<name>A0A4R6HQ37_9GAMM</name>
<dbReference type="Pfam" id="PF07963">
    <property type="entry name" value="N_methyl"/>
    <property type="match status" value="1"/>
</dbReference>
<keyword evidence="1" id="KW-0472">Membrane</keyword>
<accession>A0A4R6HQ37</accession>
<keyword evidence="1" id="KW-0812">Transmembrane</keyword>
<feature type="transmembrane region" description="Helical" evidence="1">
    <location>
        <begin position="20"/>
        <end position="39"/>
    </location>
</feature>
<dbReference type="RefSeq" id="WP_166637533.1">
    <property type="nucleotide sequence ID" value="NZ_SNWH01000005.1"/>
</dbReference>